<dbReference type="Proteomes" id="UP000178953">
    <property type="component" value="Unassembled WGS sequence"/>
</dbReference>
<keyword evidence="2" id="KW-1185">Reference proteome</keyword>
<accession>A0A1E8Q7J4</accession>
<reference evidence="1 2" key="1">
    <citation type="submission" date="2016-09" db="EMBL/GenBank/DDBJ databases">
        <title>genome sequence of Mycobacterium sp. 739 SCH.</title>
        <authorList>
            <person name="Greninger A.L."/>
            <person name="Qin X."/>
            <person name="Jerome K."/>
            <person name="Vora S."/>
            <person name="Quinn K."/>
        </authorList>
    </citation>
    <scope>NUCLEOTIDE SEQUENCE [LARGE SCALE GENOMIC DNA]</scope>
    <source>
        <strain evidence="1 2">SCH</strain>
    </source>
</reference>
<proteinExistence type="predicted"/>
<gene>
    <name evidence="1" type="ORF">BEL07_09385</name>
</gene>
<sequence length="123" mass="13863">MRDIDVSREARALRRDPRRSEVTTLALEVHVRAVARSTRSQRPSFVSDADLDAVAPPRVATMAAIELCLAALWRRAEDGYVVTDVDYVARVLVGGHERATWRRPVAAARRLWATLNSERFIPL</sequence>
<dbReference type="EMBL" id="MCHX01000017">
    <property type="protein sequence ID" value="OFJ54060.1"/>
    <property type="molecule type" value="Genomic_DNA"/>
</dbReference>
<evidence type="ECO:0000313" key="2">
    <source>
        <dbReference type="Proteomes" id="UP000178953"/>
    </source>
</evidence>
<comment type="caution">
    <text evidence="1">The sequence shown here is derived from an EMBL/GenBank/DDBJ whole genome shotgun (WGS) entry which is preliminary data.</text>
</comment>
<protein>
    <submittedName>
        <fullName evidence="1">Uncharacterized protein</fullName>
    </submittedName>
</protein>
<evidence type="ECO:0000313" key="1">
    <source>
        <dbReference type="EMBL" id="OFJ54060.1"/>
    </source>
</evidence>
<dbReference type="OrthoDB" id="4739193at2"/>
<name>A0A1E8Q7J4_9MYCO</name>
<organism evidence="1 2">
    <name type="scientific">Mycolicibacterium grossiae</name>
    <dbReference type="NCBI Taxonomy" id="1552759"/>
    <lineage>
        <taxon>Bacteria</taxon>
        <taxon>Bacillati</taxon>
        <taxon>Actinomycetota</taxon>
        <taxon>Actinomycetes</taxon>
        <taxon>Mycobacteriales</taxon>
        <taxon>Mycobacteriaceae</taxon>
        <taxon>Mycolicibacterium</taxon>
    </lineage>
</organism>
<dbReference type="RefSeq" id="WP_070352818.1">
    <property type="nucleotide sequence ID" value="NZ_CP043474.1"/>
</dbReference>
<dbReference type="AlphaFoldDB" id="A0A1E8Q7J4"/>